<evidence type="ECO:0000313" key="1">
    <source>
        <dbReference type="EMBL" id="ANS73770.1"/>
    </source>
</evidence>
<dbReference type="STRING" id="1462996.AWM70_03605"/>
<name>A0A1B1MX71_9BACL</name>
<accession>A0A1B1MX71</accession>
<dbReference type="Proteomes" id="UP000092573">
    <property type="component" value="Chromosome"/>
</dbReference>
<gene>
    <name evidence="1" type="ORF">AWM70_03605</name>
</gene>
<dbReference type="KEGG" id="pyg:AWM70_03605"/>
<keyword evidence="2" id="KW-1185">Reference proteome</keyword>
<proteinExistence type="predicted"/>
<dbReference type="OrthoDB" id="9808492at2"/>
<evidence type="ECO:0000313" key="2">
    <source>
        <dbReference type="Proteomes" id="UP000092573"/>
    </source>
</evidence>
<sequence>MSKYLLVGDFFGGIILRHNISESSLKLIQRCISLVPVTVLGSGASAAYGYAGMPQLAKYLIDIIRPEPKDEARWSDFITAIQSGKDLESALHEVSLSRELEREIVKKTRDLILAHDITVFQKVIRNEITLPLGRLLQHLGRTANQKIKVVTTNYDRLAEYAIDQAFLSMNNGFFW</sequence>
<protein>
    <recommendedName>
        <fullName evidence="3">SIR2-like domain-containing protein</fullName>
    </recommendedName>
</protein>
<dbReference type="EMBL" id="CP014167">
    <property type="protein sequence ID" value="ANS73770.1"/>
    <property type="molecule type" value="Genomic_DNA"/>
</dbReference>
<evidence type="ECO:0008006" key="3">
    <source>
        <dbReference type="Google" id="ProtNLM"/>
    </source>
</evidence>
<dbReference type="RefSeq" id="WP_083180113.1">
    <property type="nucleotide sequence ID" value="NZ_CP014167.1"/>
</dbReference>
<reference evidence="1 2" key="1">
    <citation type="submission" date="2016-01" db="EMBL/GenBank/DDBJ databases">
        <title>Complete Genome Sequence of Paenibacillus yonginensis DCY84, a novel Plant Growth-Promoting Bacteria with Elicitation of Induced Systemic Resistance.</title>
        <authorList>
            <person name="Kim Y.J."/>
            <person name="Yang D.C."/>
            <person name="Sukweenadhi J."/>
        </authorList>
    </citation>
    <scope>NUCLEOTIDE SEQUENCE [LARGE SCALE GENOMIC DNA]</scope>
    <source>
        <strain evidence="1 2">DCY84</strain>
    </source>
</reference>
<organism evidence="1 2">
    <name type="scientific">Paenibacillus yonginensis</name>
    <dbReference type="NCBI Taxonomy" id="1462996"/>
    <lineage>
        <taxon>Bacteria</taxon>
        <taxon>Bacillati</taxon>
        <taxon>Bacillota</taxon>
        <taxon>Bacilli</taxon>
        <taxon>Bacillales</taxon>
        <taxon>Paenibacillaceae</taxon>
        <taxon>Paenibacillus</taxon>
    </lineage>
</organism>
<dbReference type="AlphaFoldDB" id="A0A1B1MX71"/>